<feature type="domain" description="CoA-binding" evidence="1">
    <location>
        <begin position="4"/>
        <end position="118"/>
    </location>
</feature>
<comment type="caution">
    <text evidence="2">The sequence shown here is derived from an EMBL/GenBank/DDBJ whole genome shotgun (WGS) entry which is preliminary data.</text>
</comment>
<evidence type="ECO:0000313" key="2">
    <source>
        <dbReference type="EMBL" id="MFC4872432.1"/>
    </source>
</evidence>
<dbReference type="SUPFAM" id="SSF51735">
    <property type="entry name" value="NAD(P)-binding Rossmann-fold domains"/>
    <property type="match status" value="1"/>
</dbReference>
<gene>
    <name evidence="2" type="ORF">ACFPFU_12105</name>
</gene>
<proteinExistence type="predicted"/>
<accession>A0ABV9T1S9</accession>
<sequence>MNERKTVIIGASPNPSRYAYVAAQMLKEKSVPFVPVGIKRGEVGGETIQDLRLKPAIEDVHTVTLYLAPKNQKEWQEYILSLRPRRIIFNPGTENPELMESARAHNIDVVPACSLVMLSSGQY</sequence>
<dbReference type="RefSeq" id="WP_377064817.1">
    <property type="nucleotide sequence ID" value="NZ_JBHSJJ010000006.1"/>
</dbReference>
<keyword evidence="3" id="KW-1185">Reference proteome</keyword>
<dbReference type="InterPro" id="IPR036291">
    <property type="entry name" value="NAD(P)-bd_dom_sf"/>
</dbReference>
<name>A0ABV9T1S9_9BACT</name>
<dbReference type="EMBL" id="JBHSJJ010000006">
    <property type="protein sequence ID" value="MFC4872432.1"/>
    <property type="molecule type" value="Genomic_DNA"/>
</dbReference>
<dbReference type="Proteomes" id="UP001595818">
    <property type="component" value="Unassembled WGS sequence"/>
</dbReference>
<dbReference type="Gene3D" id="3.40.50.720">
    <property type="entry name" value="NAD(P)-binding Rossmann-like Domain"/>
    <property type="match status" value="1"/>
</dbReference>
<protein>
    <submittedName>
        <fullName evidence="2">CoA-binding protein</fullName>
    </submittedName>
</protein>
<dbReference type="Pfam" id="PF13380">
    <property type="entry name" value="CoA_binding_2"/>
    <property type="match status" value="1"/>
</dbReference>
<evidence type="ECO:0000259" key="1">
    <source>
        <dbReference type="Pfam" id="PF13380"/>
    </source>
</evidence>
<organism evidence="2 3">
    <name type="scientific">Negadavirga shengliensis</name>
    <dbReference type="NCBI Taxonomy" id="1389218"/>
    <lineage>
        <taxon>Bacteria</taxon>
        <taxon>Pseudomonadati</taxon>
        <taxon>Bacteroidota</taxon>
        <taxon>Cytophagia</taxon>
        <taxon>Cytophagales</taxon>
        <taxon>Cyclobacteriaceae</taxon>
        <taxon>Negadavirga</taxon>
    </lineage>
</organism>
<evidence type="ECO:0000313" key="3">
    <source>
        <dbReference type="Proteomes" id="UP001595818"/>
    </source>
</evidence>
<reference evidence="3" key="1">
    <citation type="journal article" date="2019" name="Int. J. Syst. Evol. Microbiol.">
        <title>The Global Catalogue of Microorganisms (GCM) 10K type strain sequencing project: providing services to taxonomists for standard genome sequencing and annotation.</title>
        <authorList>
            <consortium name="The Broad Institute Genomics Platform"/>
            <consortium name="The Broad Institute Genome Sequencing Center for Infectious Disease"/>
            <person name="Wu L."/>
            <person name="Ma J."/>
        </authorList>
    </citation>
    <scope>NUCLEOTIDE SEQUENCE [LARGE SCALE GENOMIC DNA]</scope>
    <source>
        <strain evidence="3">CGMCC 4.7466</strain>
    </source>
</reference>
<dbReference type="InterPro" id="IPR003781">
    <property type="entry name" value="CoA-bd"/>
</dbReference>